<sequence>MSINKRIAEVIKSFGDSESAFAKRLGVSSSVMFNIVNPKGRMSYPSGPVLEKLLALELDGKQISAEWLMRGNGEMFSEGAAIATPEEALEFLKQSIAELRKSH</sequence>
<name>A0A150XG12_9BACT</name>
<protein>
    <recommendedName>
        <fullName evidence="3">XRE family transcriptional regulator</fullName>
    </recommendedName>
</protein>
<dbReference type="EMBL" id="LRPC01000001">
    <property type="protein sequence ID" value="KYG77632.1"/>
    <property type="molecule type" value="Genomic_DNA"/>
</dbReference>
<evidence type="ECO:0000313" key="1">
    <source>
        <dbReference type="EMBL" id="KYG77632.1"/>
    </source>
</evidence>
<dbReference type="RefSeq" id="WP_068216183.1">
    <property type="nucleotide sequence ID" value="NZ_CP139724.1"/>
</dbReference>
<gene>
    <name evidence="1" type="ORF">AWW68_02340</name>
</gene>
<dbReference type="Proteomes" id="UP000075606">
    <property type="component" value="Unassembled WGS sequence"/>
</dbReference>
<evidence type="ECO:0000313" key="2">
    <source>
        <dbReference type="Proteomes" id="UP000075606"/>
    </source>
</evidence>
<evidence type="ECO:0008006" key="3">
    <source>
        <dbReference type="Google" id="ProtNLM"/>
    </source>
</evidence>
<dbReference type="AlphaFoldDB" id="A0A150XG12"/>
<dbReference type="OrthoDB" id="839492at2"/>
<dbReference type="STRING" id="333140.AWW68_02340"/>
<comment type="caution">
    <text evidence="1">The sequence shown here is derived from an EMBL/GenBank/DDBJ whole genome shotgun (WGS) entry which is preliminary data.</text>
</comment>
<proteinExistence type="predicted"/>
<keyword evidence="2" id="KW-1185">Reference proteome</keyword>
<reference evidence="1 2" key="1">
    <citation type="submission" date="2016-01" db="EMBL/GenBank/DDBJ databases">
        <title>Genome sequencing of Roseivirga spongicola UST030701-084.</title>
        <authorList>
            <person name="Selvaratnam C."/>
            <person name="Thevarajoo S."/>
            <person name="Goh K.M."/>
            <person name="Ee R."/>
            <person name="Chan K.-G."/>
            <person name="Chong C.S."/>
        </authorList>
    </citation>
    <scope>NUCLEOTIDE SEQUENCE [LARGE SCALE GENOMIC DNA]</scope>
    <source>
        <strain evidence="1 2">UST030701-084</strain>
    </source>
</reference>
<accession>A0A150XG12</accession>
<organism evidence="1 2">
    <name type="scientific">Roseivirga spongicola</name>
    <dbReference type="NCBI Taxonomy" id="333140"/>
    <lineage>
        <taxon>Bacteria</taxon>
        <taxon>Pseudomonadati</taxon>
        <taxon>Bacteroidota</taxon>
        <taxon>Cytophagia</taxon>
        <taxon>Cytophagales</taxon>
        <taxon>Roseivirgaceae</taxon>
        <taxon>Roseivirga</taxon>
    </lineage>
</organism>